<feature type="compositionally biased region" description="Polar residues" evidence="2">
    <location>
        <begin position="45"/>
        <end position="71"/>
    </location>
</feature>
<gene>
    <name evidence="4" type="ORF">K505DRAFT_255029</name>
</gene>
<dbReference type="InterPro" id="IPR053157">
    <property type="entry name" value="Sterol_Uptake_Regulator"/>
</dbReference>
<keyword evidence="5" id="KW-1185">Reference proteome</keyword>
<evidence type="ECO:0000259" key="3">
    <source>
        <dbReference type="PROSITE" id="PS50048"/>
    </source>
</evidence>
<organism evidence="4 5">
    <name type="scientific">Melanomma pulvis-pyrius CBS 109.77</name>
    <dbReference type="NCBI Taxonomy" id="1314802"/>
    <lineage>
        <taxon>Eukaryota</taxon>
        <taxon>Fungi</taxon>
        <taxon>Dikarya</taxon>
        <taxon>Ascomycota</taxon>
        <taxon>Pezizomycotina</taxon>
        <taxon>Dothideomycetes</taxon>
        <taxon>Pleosporomycetidae</taxon>
        <taxon>Pleosporales</taxon>
        <taxon>Melanommataceae</taxon>
        <taxon>Melanomma</taxon>
    </lineage>
</organism>
<evidence type="ECO:0000256" key="2">
    <source>
        <dbReference type="SAM" id="MobiDB-lite"/>
    </source>
</evidence>
<feature type="compositionally biased region" description="Low complexity" evidence="2">
    <location>
        <begin position="72"/>
        <end position="94"/>
    </location>
</feature>
<feature type="region of interest" description="Disordered" evidence="2">
    <location>
        <begin position="1"/>
        <end position="30"/>
    </location>
</feature>
<dbReference type="Gene3D" id="4.10.240.10">
    <property type="entry name" value="Zn(2)-C6 fungal-type DNA-binding domain"/>
    <property type="match status" value="1"/>
</dbReference>
<dbReference type="SUPFAM" id="SSF57701">
    <property type="entry name" value="Zn2/Cys6 DNA-binding domain"/>
    <property type="match status" value="1"/>
</dbReference>
<dbReference type="Pfam" id="PF00172">
    <property type="entry name" value="Zn_clus"/>
    <property type="match status" value="1"/>
</dbReference>
<feature type="region of interest" description="Disordered" evidence="2">
    <location>
        <begin position="379"/>
        <end position="398"/>
    </location>
</feature>
<dbReference type="AlphaFoldDB" id="A0A6A6WX32"/>
<evidence type="ECO:0000256" key="1">
    <source>
        <dbReference type="ARBA" id="ARBA00023242"/>
    </source>
</evidence>
<name>A0A6A6WX32_9PLEO</name>
<proteinExistence type="predicted"/>
<dbReference type="PANTHER" id="PTHR47784:SF5">
    <property type="entry name" value="STEROL UPTAKE CONTROL PROTEIN 2"/>
    <property type="match status" value="1"/>
</dbReference>
<dbReference type="Pfam" id="PF11951">
    <property type="entry name" value="Fungal_trans_2"/>
    <property type="match status" value="1"/>
</dbReference>
<dbReference type="GO" id="GO:0008270">
    <property type="term" value="F:zinc ion binding"/>
    <property type="evidence" value="ECO:0007669"/>
    <property type="project" value="InterPro"/>
</dbReference>
<dbReference type="Proteomes" id="UP000799757">
    <property type="component" value="Unassembled WGS sequence"/>
</dbReference>
<protein>
    <recommendedName>
        <fullName evidence="3">Zn(2)-C6 fungal-type domain-containing protein</fullName>
    </recommendedName>
</protein>
<dbReference type="InterPro" id="IPR036864">
    <property type="entry name" value="Zn2-C6_fun-type_DNA-bd_sf"/>
</dbReference>
<keyword evidence="1" id="KW-0539">Nucleus</keyword>
<feature type="compositionally biased region" description="Basic residues" evidence="2">
    <location>
        <begin position="1"/>
        <end position="10"/>
    </location>
</feature>
<dbReference type="GO" id="GO:0001228">
    <property type="term" value="F:DNA-binding transcription activator activity, RNA polymerase II-specific"/>
    <property type="evidence" value="ECO:0007669"/>
    <property type="project" value="TreeGrafter"/>
</dbReference>
<dbReference type="InterPro" id="IPR021858">
    <property type="entry name" value="Fun_TF"/>
</dbReference>
<feature type="region of interest" description="Disordered" evidence="2">
    <location>
        <begin position="45"/>
        <end position="94"/>
    </location>
</feature>
<reference evidence="4" key="1">
    <citation type="journal article" date="2020" name="Stud. Mycol.">
        <title>101 Dothideomycetes genomes: a test case for predicting lifestyles and emergence of pathogens.</title>
        <authorList>
            <person name="Haridas S."/>
            <person name="Albert R."/>
            <person name="Binder M."/>
            <person name="Bloem J."/>
            <person name="Labutti K."/>
            <person name="Salamov A."/>
            <person name="Andreopoulos B."/>
            <person name="Baker S."/>
            <person name="Barry K."/>
            <person name="Bills G."/>
            <person name="Bluhm B."/>
            <person name="Cannon C."/>
            <person name="Castanera R."/>
            <person name="Culley D."/>
            <person name="Daum C."/>
            <person name="Ezra D."/>
            <person name="Gonzalez J."/>
            <person name="Henrissat B."/>
            <person name="Kuo A."/>
            <person name="Liang C."/>
            <person name="Lipzen A."/>
            <person name="Lutzoni F."/>
            <person name="Magnuson J."/>
            <person name="Mondo S."/>
            <person name="Nolan M."/>
            <person name="Ohm R."/>
            <person name="Pangilinan J."/>
            <person name="Park H.-J."/>
            <person name="Ramirez L."/>
            <person name="Alfaro M."/>
            <person name="Sun H."/>
            <person name="Tritt A."/>
            <person name="Yoshinaga Y."/>
            <person name="Zwiers L.-H."/>
            <person name="Turgeon B."/>
            <person name="Goodwin S."/>
            <person name="Spatafora J."/>
            <person name="Crous P."/>
            <person name="Grigoriev I."/>
        </authorList>
    </citation>
    <scope>NUCLEOTIDE SEQUENCE</scope>
    <source>
        <strain evidence="4">CBS 109.77</strain>
    </source>
</reference>
<dbReference type="PROSITE" id="PS00463">
    <property type="entry name" value="ZN2_CY6_FUNGAL_1"/>
    <property type="match status" value="1"/>
</dbReference>
<evidence type="ECO:0000313" key="4">
    <source>
        <dbReference type="EMBL" id="KAF2788656.1"/>
    </source>
</evidence>
<dbReference type="InterPro" id="IPR001138">
    <property type="entry name" value="Zn2Cys6_DnaBD"/>
</dbReference>
<dbReference type="OrthoDB" id="3546279at2759"/>
<evidence type="ECO:0000313" key="5">
    <source>
        <dbReference type="Proteomes" id="UP000799757"/>
    </source>
</evidence>
<dbReference type="SMART" id="SM00066">
    <property type="entry name" value="GAL4"/>
    <property type="match status" value="1"/>
</dbReference>
<feature type="domain" description="Zn(2)-C6 fungal-type" evidence="3">
    <location>
        <begin position="12"/>
        <end position="41"/>
    </location>
</feature>
<dbReference type="CDD" id="cd00067">
    <property type="entry name" value="GAL4"/>
    <property type="match status" value="1"/>
</dbReference>
<accession>A0A6A6WX32</accession>
<sequence length="398" mass="43069">MARLGSKKSRNGCQQCKARRVKCDENRPCGNCSKYHVECSLLSANASPGRQPRTPSIGESSSTTPGPSNDISASPDPAARARAPSSSYAPTSAPLDDVTGSWMQDLELMHHYTAHAYLTMPGVEQAKQVWGYAVPQEAFNHSFLMHSILAFSAYHLAFINPARGAQYRVLASTHQTAAINRLNQVLPDVNAGNCHALFAGASLITLNTFADAGTYTLDALVEIFGLLKGLDFILSSTEPLIVRGPFAVLLQPLPDPPKAPAPLSAVLEELKAWCAPGGSPSSCPGDVLEAAVALRDTLEFVVDRSSHADLRASMLWPIRIEPHFLETLQSRRSDPAVSALFFKYCRILESAAIKWWFLSGWQSISQEIHSLYSSESPAASFSSWHGDSPATPSEMQTS</sequence>
<dbReference type="EMBL" id="MU002198">
    <property type="protein sequence ID" value="KAF2788656.1"/>
    <property type="molecule type" value="Genomic_DNA"/>
</dbReference>
<dbReference type="PANTHER" id="PTHR47784">
    <property type="entry name" value="STEROL UPTAKE CONTROL PROTEIN 2"/>
    <property type="match status" value="1"/>
</dbReference>
<dbReference type="PROSITE" id="PS50048">
    <property type="entry name" value="ZN2_CY6_FUNGAL_2"/>
    <property type="match status" value="1"/>
</dbReference>